<dbReference type="AlphaFoldDB" id="A0ABD2CM68"/>
<keyword evidence="2" id="KW-1185">Reference proteome</keyword>
<evidence type="ECO:0000313" key="2">
    <source>
        <dbReference type="Proteomes" id="UP001607303"/>
    </source>
</evidence>
<proteinExistence type="predicted"/>
<accession>A0ABD2CM68</accession>
<sequence length="183" mass="20668">MNNNDFGKDLPIHTSVQCHHLATRDTSSTQMSAVLSCGNVDFGVATPLQQYIETYRIAHTCDTTPQNIMAEKINIKLLIEEITKSHQRCCNAKILRCHVFWQNDATITSMQCRLQDVASLNARLHQSLEHFVSQTAHRNLSSNICTVGVSFSKETFRFTGDASTKSRKFDKGHVINSENIKKR</sequence>
<comment type="caution">
    <text evidence="1">The sequence shown here is derived from an EMBL/GenBank/DDBJ whole genome shotgun (WGS) entry which is preliminary data.</text>
</comment>
<organism evidence="1 2">
    <name type="scientific">Vespula maculifrons</name>
    <name type="common">Eastern yellow jacket</name>
    <name type="synonym">Wasp</name>
    <dbReference type="NCBI Taxonomy" id="7453"/>
    <lineage>
        <taxon>Eukaryota</taxon>
        <taxon>Metazoa</taxon>
        <taxon>Ecdysozoa</taxon>
        <taxon>Arthropoda</taxon>
        <taxon>Hexapoda</taxon>
        <taxon>Insecta</taxon>
        <taxon>Pterygota</taxon>
        <taxon>Neoptera</taxon>
        <taxon>Endopterygota</taxon>
        <taxon>Hymenoptera</taxon>
        <taxon>Apocrita</taxon>
        <taxon>Aculeata</taxon>
        <taxon>Vespoidea</taxon>
        <taxon>Vespidae</taxon>
        <taxon>Vespinae</taxon>
        <taxon>Vespula</taxon>
    </lineage>
</organism>
<gene>
    <name evidence="1" type="ORF">V1477_004545</name>
</gene>
<reference evidence="1 2" key="1">
    <citation type="journal article" date="2024" name="Ann. Entomol. Soc. Am.">
        <title>Genomic analyses of the southern and eastern yellowjacket wasps (Hymenoptera: Vespidae) reveal evolutionary signatures of social life.</title>
        <authorList>
            <person name="Catto M.A."/>
            <person name="Caine P.B."/>
            <person name="Orr S.E."/>
            <person name="Hunt B.G."/>
            <person name="Goodisman M.A.D."/>
        </authorList>
    </citation>
    <scope>NUCLEOTIDE SEQUENCE [LARGE SCALE GENOMIC DNA]</scope>
    <source>
        <strain evidence="1">232</strain>
        <tissue evidence="1">Head and thorax</tissue>
    </source>
</reference>
<protein>
    <submittedName>
        <fullName evidence="1">Uncharacterized protein</fullName>
    </submittedName>
</protein>
<evidence type="ECO:0000313" key="1">
    <source>
        <dbReference type="EMBL" id="KAL2746175.1"/>
    </source>
</evidence>
<dbReference type="Proteomes" id="UP001607303">
    <property type="component" value="Unassembled WGS sequence"/>
</dbReference>
<name>A0ABD2CM68_VESMC</name>
<dbReference type="EMBL" id="JAYRBN010000037">
    <property type="protein sequence ID" value="KAL2746175.1"/>
    <property type="molecule type" value="Genomic_DNA"/>
</dbReference>